<dbReference type="EMBL" id="WOTW01000077">
    <property type="protein sequence ID" value="MUP40055.1"/>
    <property type="molecule type" value="Genomic_DNA"/>
</dbReference>
<dbReference type="InterPro" id="IPR027417">
    <property type="entry name" value="P-loop_NTPase"/>
</dbReference>
<evidence type="ECO:0000256" key="1">
    <source>
        <dbReference type="SAM" id="Coils"/>
    </source>
</evidence>
<feature type="coiled-coil region" evidence="1">
    <location>
        <begin position="233"/>
        <end position="267"/>
    </location>
</feature>
<dbReference type="PANTHER" id="PTHR32114">
    <property type="entry name" value="ABC TRANSPORTER ABCH.3"/>
    <property type="match status" value="1"/>
</dbReference>
<dbReference type="PANTHER" id="PTHR32114:SF2">
    <property type="entry name" value="ABC TRANSPORTER ABCH.3"/>
    <property type="match status" value="1"/>
</dbReference>
<comment type="caution">
    <text evidence="3">The sequence shown here is derived from an EMBL/GenBank/DDBJ whole genome shotgun (WGS) entry which is preliminary data.</text>
</comment>
<evidence type="ECO:0000313" key="5">
    <source>
        <dbReference type="Proteomes" id="UP000285951"/>
    </source>
</evidence>
<dbReference type="SUPFAM" id="SSF52540">
    <property type="entry name" value="P-loop containing nucleoside triphosphate hydrolases"/>
    <property type="match status" value="1"/>
</dbReference>
<protein>
    <submittedName>
        <fullName evidence="3">AAA family ATPase</fullName>
    </submittedName>
</protein>
<accession>A0A7M4DBM6</accession>
<dbReference type="Gene3D" id="3.40.50.300">
    <property type="entry name" value="P-loop containing nucleotide triphosphate hydrolases"/>
    <property type="match status" value="1"/>
</dbReference>
<sequence length="642" mass="75233">MGNLIIKKVRYYGEQYYFESPEFKEGVNIIVGDNGSGKSTFSYFIEYGLGGAVKPFNDNEKREKYSKILDDKNNFVELDLQINDSLFTIKRFINQNDIFISDGQKIEKFPIKRHKETAPYIFSDWLLKKLSIPVFELNMGVNTWYFNFNDLYRLLCYDQDTEPRRIFKSPPVDNFIADSSIVRKSTFEIMLGISSIEYYKKLDELKKFQKLKDASKARLTDFIDMHPSISDDKDALDKDIEELNSQLEKLVNERDLYQKQNTKVDEKTEHLAQIQSDLIHLDISVSEDTVQKEMYQSEVSKIKRLYSNLTEEISEITKTIFTHEKLNLFSMEVCPFCMSKKSKKEGFCICGEEFDKDKYEKFVYSASEYTEILKHKEKSLETIQVALSSYDEEIEKLKKSITKNTLHSNELKTKLRSIINAIEYSGNSQFVDSLNEKIIQVKTEILENENELGLTKQKSLLSNDYKAKNEDYKIVNKDFNKLKFSFEKGNLKTIEKFNIIYNELMQASSCNCNSAQIDEEYMPYIDEGEYKNKSADVPKRMMYYYTILSLALKLKTVKHPRFLLLDTPETAGIDDDNLKHDLGLLELALQLSKTKETDELGKFQILLTTGEDKYPEQYKDKIKLRFNEKKKEFILKERKQSR</sequence>
<feature type="domain" description="Rad50/SbcC-type AAA" evidence="2">
    <location>
        <begin position="4"/>
        <end position="278"/>
    </location>
</feature>
<evidence type="ECO:0000313" key="3">
    <source>
        <dbReference type="EMBL" id="MUP40055.1"/>
    </source>
</evidence>
<gene>
    <name evidence="4" type="ORF">DWB62_019785</name>
    <name evidence="3" type="ORF">GNY23_19785</name>
</gene>
<dbReference type="OrthoDB" id="853948at2"/>
<dbReference type="Pfam" id="PF13476">
    <property type="entry name" value="AAA_23"/>
    <property type="match status" value="1"/>
</dbReference>
<keyword evidence="5" id="KW-1185">Reference proteome</keyword>
<reference evidence="4 5" key="1">
    <citation type="submission" date="2019-11" db="EMBL/GenBank/DDBJ databases">
        <title>Draft genome sequence of Labilibaculum sp. strain SYP isolated from Black Sea.</title>
        <authorList>
            <person name="Yadav S."/>
            <person name="Villanueva L."/>
        </authorList>
    </citation>
    <scope>NUCLEOTIDE SEQUENCE [LARGE SCALE GENOMIC DNA]</scope>
    <source>
        <strain evidence="4 5">44</strain>
    </source>
</reference>
<dbReference type="GO" id="GO:0016887">
    <property type="term" value="F:ATP hydrolysis activity"/>
    <property type="evidence" value="ECO:0007669"/>
    <property type="project" value="InterPro"/>
</dbReference>
<dbReference type="InterPro" id="IPR038729">
    <property type="entry name" value="Rad50/SbcC_AAA"/>
</dbReference>
<evidence type="ECO:0000259" key="2">
    <source>
        <dbReference type="Pfam" id="PF13476"/>
    </source>
</evidence>
<evidence type="ECO:0000313" key="6">
    <source>
        <dbReference type="Proteomes" id="UP000462449"/>
    </source>
</evidence>
<dbReference type="Proteomes" id="UP000285951">
    <property type="component" value="Unassembled WGS sequence"/>
</dbReference>
<evidence type="ECO:0000313" key="4">
    <source>
        <dbReference type="EMBL" id="MVB09260.1"/>
    </source>
</evidence>
<dbReference type="Proteomes" id="UP000462449">
    <property type="component" value="Unassembled WGS sequence"/>
</dbReference>
<organism evidence="3 6">
    <name type="scientific">Labilibaculum euxinus</name>
    <dbReference type="NCBI Taxonomy" id="2686357"/>
    <lineage>
        <taxon>Bacteria</taxon>
        <taxon>Pseudomonadati</taxon>
        <taxon>Bacteroidota</taxon>
        <taxon>Bacteroidia</taxon>
        <taxon>Marinilabiliales</taxon>
        <taxon>Marinifilaceae</taxon>
        <taxon>Labilibaculum</taxon>
    </lineage>
</organism>
<dbReference type="EMBL" id="QTZN02000077">
    <property type="protein sequence ID" value="MVB09260.1"/>
    <property type="molecule type" value="Genomic_DNA"/>
</dbReference>
<dbReference type="GO" id="GO:0006302">
    <property type="term" value="P:double-strand break repair"/>
    <property type="evidence" value="ECO:0007669"/>
    <property type="project" value="InterPro"/>
</dbReference>
<keyword evidence="1" id="KW-0175">Coiled coil</keyword>
<dbReference type="AlphaFoldDB" id="A0A7M4DBM6"/>
<proteinExistence type="predicted"/>
<reference evidence="3 6" key="2">
    <citation type="submission" date="2019-12" db="EMBL/GenBank/DDBJ databases">
        <title>Draft genome sequence of Labilibaculum sp. strain 44 isolated from deep waters of Black Sea.</title>
        <authorList>
            <person name="Yadav S."/>
            <person name="Villanueva L."/>
        </authorList>
    </citation>
    <scope>NUCLEOTIDE SEQUENCE [LARGE SCALE GENOMIC DNA]</scope>
    <source>
        <strain evidence="3 6">44</strain>
    </source>
</reference>
<name>A0A7M4DBM6_9BACT</name>
<dbReference type="RefSeq" id="WP_156197390.1">
    <property type="nucleotide sequence ID" value="NZ_QTZN02000077.1"/>
</dbReference>